<dbReference type="Proteomes" id="UP000675554">
    <property type="component" value="Unassembled WGS sequence"/>
</dbReference>
<dbReference type="Pfam" id="PF04069">
    <property type="entry name" value="OpuAC"/>
    <property type="match status" value="1"/>
</dbReference>
<dbReference type="GO" id="GO:0043190">
    <property type="term" value="C:ATP-binding cassette (ABC) transporter complex"/>
    <property type="evidence" value="ECO:0007669"/>
    <property type="project" value="InterPro"/>
</dbReference>
<keyword evidence="4" id="KW-1185">Reference proteome</keyword>
<feature type="region of interest" description="Disordered" evidence="1">
    <location>
        <begin position="1"/>
        <end position="24"/>
    </location>
</feature>
<gene>
    <name evidence="3" type="ORF">KDA82_21105</name>
</gene>
<dbReference type="EMBL" id="JAGSMN010000483">
    <property type="protein sequence ID" value="MBR7675469.1"/>
    <property type="molecule type" value="Genomic_DNA"/>
</dbReference>
<name>A0A8T4ITN2_9ACTN</name>
<dbReference type="SUPFAM" id="SSF53850">
    <property type="entry name" value="Periplasmic binding protein-like II"/>
    <property type="match status" value="1"/>
</dbReference>
<dbReference type="GO" id="GO:0022857">
    <property type="term" value="F:transmembrane transporter activity"/>
    <property type="evidence" value="ECO:0007669"/>
    <property type="project" value="InterPro"/>
</dbReference>
<accession>A0A8T4ITN2</accession>
<dbReference type="AlphaFoldDB" id="A0A8T4ITN2"/>
<feature type="compositionally biased region" description="Polar residues" evidence="1">
    <location>
        <begin position="1"/>
        <end position="11"/>
    </location>
</feature>
<sequence length="340" mass="38305">MHTKATEPTNDPTDEKQYRRRLTGRRGRRALIAGAGALALTAALGACGKADPYYSGSDKTVTLPTASWAGAEANTAVAKQILEKELGYRVKATQMDEPVAFDALNSGKADALMEDWRGVPKKEKKYVEEKKTVTYEGELGVTGHIGWFVPTYYAEKHPEVKTWKGLNKLKDDFKTPESGDKGQLLEGSPSYSTYDDAIIKNLGLDFKTVYAGSEAAQIKEMQKKYKAKKPFITYWWTPQWLNSKLDLTEVKLPKYKKGCDAVASEVKCAYPYTPLAKFFNKDFSENGGDAAEFLKNFKWSTKQQTKVVEDMTIRKMDTDEAAAKWVEENPDIWKKWMPKK</sequence>
<dbReference type="InterPro" id="IPR007210">
    <property type="entry name" value="ABC_Gly_betaine_transp_sub-bd"/>
</dbReference>
<protein>
    <submittedName>
        <fullName evidence="3">ABC transporter substrate-binding protein</fullName>
    </submittedName>
</protein>
<reference evidence="3" key="1">
    <citation type="submission" date="2021-04" db="EMBL/GenBank/DDBJ databases">
        <title>Sequencing of actinobacteria type strains.</title>
        <authorList>
            <person name="Nguyen G.-S."/>
            <person name="Wentzel A."/>
        </authorList>
    </citation>
    <scope>NUCLEOTIDE SEQUENCE</scope>
    <source>
        <strain evidence="3">DSM 42095</strain>
    </source>
</reference>
<evidence type="ECO:0000313" key="3">
    <source>
        <dbReference type="EMBL" id="MBR7675469.1"/>
    </source>
</evidence>
<dbReference type="CDD" id="cd13643">
    <property type="entry name" value="PBP2_BCP_2"/>
    <property type="match status" value="1"/>
</dbReference>
<organism evidence="3 4">
    <name type="scientific">Streptomyces daliensis</name>
    <dbReference type="NCBI Taxonomy" id="299421"/>
    <lineage>
        <taxon>Bacteria</taxon>
        <taxon>Bacillati</taxon>
        <taxon>Actinomycetota</taxon>
        <taxon>Actinomycetes</taxon>
        <taxon>Kitasatosporales</taxon>
        <taxon>Streptomycetaceae</taxon>
        <taxon>Streptomyces</taxon>
    </lineage>
</organism>
<proteinExistence type="predicted"/>
<evidence type="ECO:0000256" key="1">
    <source>
        <dbReference type="SAM" id="MobiDB-lite"/>
    </source>
</evidence>
<evidence type="ECO:0000259" key="2">
    <source>
        <dbReference type="Pfam" id="PF04069"/>
    </source>
</evidence>
<dbReference type="Gene3D" id="3.40.190.10">
    <property type="entry name" value="Periplasmic binding protein-like II"/>
    <property type="match status" value="1"/>
</dbReference>
<evidence type="ECO:0000313" key="4">
    <source>
        <dbReference type="Proteomes" id="UP000675554"/>
    </source>
</evidence>
<feature type="domain" description="ABC-type glycine betaine transport system substrate-binding" evidence="2">
    <location>
        <begin position="59"/>
        <end position="328"/>
    </location>
</feature>
<dbReference type="Gene3D" id="3.40.190.100">
    <property type="entry name" value="Glycine betaine-binding periplasmic protein, domain 2"/>
    <property type="match status" value="1"/>
</dbReference>
<comment type="caution">
    <text evidence="3">The sequence shown here is derived from an EMBL/GenBank/DDBJ whole genome shotgun (WGS) entry which is preliminary data.</text>
</comment>